<comment type="caution">
    <text evidence="2">The sequence shown here is derived from an EMBL/GenBank/DDBJ whole genome shotgun (WGS) entry which is preliminary data.</text>
</comment>
<dbReference type="Proteomes" id="UP000252355">
    <property type="component" value="Unassembled WGS sequence"/>
</dbReference>
<evidence type="ECO:0000256" key="1">
    <source>
        <dbReference type="SAM" id="Coils"/>
    </source>
</evidence>
<keyword evidence="1" id="KW-0175">Coiled coil</keyword>
<accession>A0A367ZSG0</accession>
<feature type="coiled-coil region" evidence="1">
    <location>
        <begin position="205"/>
        <end position="232"/>
    </location>
</feature>
<organism evidence="2 3">
    <name type="scientific">Candidatus Ozemobacter sibiricus</name>
    <dbReference type="NCBI Taxonomy" id="2268124"/>
    <lineage>
        <taxon>Bacteria</taxon>
        <taxon>Candidatus Ozemobacteria</taxon>
        <taxon>Candidatus Ozemobacterales</taxon>
        <taxon>Candidatus Ozemobacteraceae</taxon>
        <taxon>Candidatus Ozemobacter</taxon>
    </lineage>
</organism>
<protein>
    <submittedName>
        <fullName evidence="2">Uncharacterized protein</fullName>
    </submittedName>
</protein>
<evidence type="ECO:0000313" key="2">
    <source>
        <dbReference type="EMBL" id="RCK81084.1"/>
    </source>
</evidence>
<dbReference type="AlphaFoldDB" id="A0A367ZSG0"/>
<evidence type="ECO:0000313" key="3">
    <source>
        <dbReference type="Proteomes" id="UP000252355"/>
    </source>
</evidence>
<proteinExistence type="predicted"/>
<gene>
    <name evidence="2" type="ORF">OZSIB_2461</name>
</gene>
<sequence length="290" mass="32776">MPPLPQLGFMDYLKAAFDVRWDIPGLGKMPINKLALAGVAILGLANPGFWFIGAALEVVFLWMTSTDPRFQRYVQANRMNLISQSKNERLQAMMATLDRDSTKRLETLNLNLAEINRLMDMSAEGPVAFVKESKQQTLAQLPTLFLKLLVTRRLICQSLERTDVDKLKAEIKDLTRQLDTPDLNEALGKSLRGTIEIQQRRLDNIRRAQENLRLVEMELNRIENQVQLIREEIALDRSPEALSAGIDRIAATLGETEQFMSSHSEFLGRLSGPAVEDPVMPIPPANLERQ</sequence>
<name>A0A367ZSG0_9BACT</name>
<reference evidence="2 3" key="1">
    <citation type="submission" date="2018-05" db="EMBL/GenBank/DDBJ databases">
        <title>A metagenomic window into the 2 km-deep terrestrial subsurface aquifer revealed taxonomically and functionally diverse microbial community comprising novel uncultured bacterial lineages.</title>
        <authorList>
            <person name="Kadnikov V.V."/>
            <person name="Mardanov A.V."/>
            <person name="Beletsky A.V."/>
            <person name="Banks D."/>
            <person name="Pimenov N.V."/>
            <person name="Frank Y.A."/>
            <person name="Karnachuk O.V."/>
            <person name="Ravin N.V."/>
        </authorList>
    </citation>
    <scope>NUCLEOTIDE SEQUENCE [LARGE SCALE GENOMIC DNA]</scope>
    <source>
        <strain evidence="2">BY5</strain>
    </source>
</reference>
<dbReference type="EMBL" id="QOQW01000003">
    <property type="protein sequence ID" value="RCK81084.1"/>
    <property type="molecule type" value="Genomic_DNA"/>
</dbReference>